<protein>
    <recommendedName>
        <fullName evidence="4">Glycosyltransferase 2-like domain-containing protein</fullName>
    </recommendedName>
</protein>
<sequence>MLIPSARGASAVRRVLAALDTCTVPTGWTIRVIVIENGNTARLLHECDLACRHRLEILFQPVPGKAKALNFALDSIGDELCIFFDDDIEIAASAVSAYLDAAQRFGPGHFLGGPCTPLFETEPPRRLALYPFSVRGLCYGDVELVARRNHFLGSNWAAFASDLRRVGGFDARFGPGSGLVRVGEEWELQSRLLEAGVRDVYLPDASIRHRIRAEQTSLSWLLDRHYQMGLESGMRVLKERRSYLRQFLWRVRAFASVSSADEFGVQVARIAGFLRGGLHWLWLTGIKR</sequence>
<dbReference type="PANTHER" id="PTHR43179:SF12">
    <property type="entry name" value="GALACTOFURANOSYLTRANSFERASE GLFT2"/>
    <property type="match status" value="1"/>
</dbReference>
<dbReference type="SUPFAM" id="SSF53448">
    <property type="entry name" value="Nucleotide-diphospho-sugar transferases"/>
    <property type="match status" value="1"/>
</dbReference>
<keyword evidence="6" id="KW-1185">Reference proteome</keyword>
<dbReference type="GO" id="GO:0016757">
    <property type="term" value="F:glycosyltransferase activity"/>
    <property type="evidence" value="ECO:0007669"/>
    <property type="project" value="UniProtKB-KW"/>
</dbReference>
<dbReference type="Gene3D" id="3.90.550.10">
    <property type="entry name" value="Spore Coat Polysaccharide Biosynthesis Protein SpsA, Chain A"/>
    <property type="match status" value="1"/>
</dbReference>
<proteinExistence type="inferred from homology"/>
<evidence type="ECO:0000256" key="1">
    <source>
        <dbReference type="ARBA" id="ARBA00006739"/>
    </source>
</evidence>
<evidence type="ECO:0000313" key="6">
    <source>
        <dbReference type="Proteomes" id="UP000321085"/>
    </source>
</evidence>
<name>A0A512C590_9HYPH</name>
<comment type="similarity">
    <text evidence="1">Belongs to the glycosyltransferase 2 family.</text>
</comment>
<dbReference type="CDD" id="cd00761">
    <property type="entry name" value="Glyco_tranf_GTA_type"/>
    <property type="match status" value="1"/>
</dbReference>
<dbReference type="EMBL" id="BJYU01000459">
    <property type="protein sequence ID" value="GEO19361.1"/>
    <property type="molecule type" value="Genomic_DNA"/>
</dbReference>
<comment type="caution">
    <text evidence="5">The sequence shown here is derived from an EMBL/GenBank/DDBJ whole genome shotgun (WGS) entry which is preliminary data.</text>
</comment>
<dbReference type="InterPro" id="IPR029044">
    <property type="entry name" value="Nucleotide-diphossugar_trans"/>
</dbReference>
<keyword evidence="2" id="KW-0328">Glycosyltransferase</keyword>
<gene>
    <name evidence="5" type="ORF">MAE02_70570</name>
</gene>
<dbReference type="PANTHER" id="PTHR43179">
    <property type="entry name" value="RHAMNOSYLTRANSFERASE WBBL"/>
    <property type="match status" value="1"/>
</dbReference>
<evidence type="ECO:0000259" key="4">
    <source>
        <dbReference type="Pfam" id="PF00535"/>
    </source>
</evidence>
<feature type="domain" description="Glycosyltransferase 2-like" evidence="4">
    <location>
        <begin position="19"/>
        <end position="112"/>
    </location>
</feature>
<dbReference type="Proteomes" id="UP000321085">
    <property type="component" value="Unassembled WGS sequence"/>
</dbReference>
<evidence type="ECO:0000313" key="5">
    <source>
        <dbReference type="EMBL" id="GEO19361.1"/>
    </source>
</evidence>
<organism evidence="5 6">
    <name type="scientific">Microvirga aerophila</name>
    <dbReference type="NCBI Taxonomy" id="670291"/>
    <lineage>
        <taxon>Bacteria</taxon>
        <taxon>Pseudomonadati</taxon>
        <taxon>Pseudomonadota</taxon>
        <taxon>Alphaproteobacteria</taxon>
        <taxon>Hyphomicrobiales</taxon>
        <taxon>Methylobacteriaceae</taxon>
        <taxon>Microvirga</taxon>
    </lineage>
</organism>
<dbReference type="Pfam" id="PF00535">
    <property type="entry name" value="Glycos_transf_2"/>
    <property type="match status" value="1"/>
</dbReference>
<evidence type="ECO:0000256" key="2">
    <source>
        <dbReference type="ARBA" id="ARBA00022676"/>
    </source>
</evidence>
<dbReference type="AlphaFoldDB" id="A0A512C590"/>
<reference evidence="5 6" key="1">
    <citation type="submission" date="2019-07" db="EMBL/GenBank/DDBJ databases">
        <title>Whole genome shotgun sequence of Microvirga aerophila NBRC 106136.</title>
        <authorList>
            <person name="Hosoyama A."/>
            <person name="Uohara A."/>
            <person name="Ohji S."/>
            <person name="Ichikawa N."/>
        </authorList>
    </citation>
    <scope>NUCLEOTIDE SEQUENCE [LARGE SCALE GENOMIC DNA]</scope>
    <source>
        <strain evidence="5 6">NBRC 106136</strain>
    </source>
</reference>
<evidence type="ECO:0000256" key="3">
    <source>
        <dbReference type="ARBA" id="ARBA00022679"/>
    </source>
</evidence>
<accession>A0A512C590</accession>
<dbReference type="InterPro" id="IPR001173">
    <property type="entry name" value="Glyco_trans_2-like"/>
</dbReference>
<keyword evidence="3" id="KW-0808">Transferase</keyword>